<keyword evidence="4" id="KW-0378">Hydrolase</keyword>
<dbReference type="CDD" id="cd11010">
    <property type="entry name" value="S1-P1_nuclease"/>
    <property type="match status" value="1"/>
</dbReference>
<dbReference type="SUPFAM" id="SSF48537">
    <property type="entry name" value="Phospholipase C/P1 nuclease"/>
    <property type="match status" value="1"/>
</dbReference>
<keyword evidence="5" id="KW-1015">Disulfide bond</keyword>
<feature type="chain" id="PRO_5037564959" evidence="7">
    <location>
        <begin position="23"/>
        <end position="279"/>
    </location>
</feature>
<evidence type="ECO:0000256" key="1">
    <source>
        <dbReference type="ARBA" id="ARBA00022722"/>
    </source>
</evidence>
<gene>
    <name evidence="8" type="ORF">GCM10007067_23200</name>
</gene>
<reference evidence="8" key="1">
    <citation type="journal article" date="2014" name="Int. J. Syst. Evol. Microbiol.">
        <title>Complete genome sequence of Corynebacterium casei LMG S-19264T (=DSM 44701T), isolated from a smear-ripened cheese.</title>
        <authorList>
            <consortium name="US DOE Joint Genome Institute (JGI-PGF)"/>
            <person name="Walter F."/>
            <person name="Albersmeier A."/>
            <person name="Kalinowski J."/>
            <person name="Ruckert C."/>
        </authorList>
    </citation>
    <scope>NUCLEOTIDE SEQUENCE</scope>
    <source>
        <strain evidence="8">KCTC 23077</strain>
    </source>
</reference>
<dbReference type="GO" id="GO:0046872">
    <property type="term" value="F:metal ion binding"/>
    <property type="evidence" value="ECO:0007669"/>
    <property type="project" value="UniProtKB-KW"/>
</dbReference>
<evidence type="ECO:0000313" key="8">
    <source>
        <dbReference type="EMBL" id="GHA84613.1"/>
    </source>
</evidence>
<accession>A0A918W874</accession>
<keyword evidence="3 8" id="KW-0255">Endonuclease</keyword>
<proteinExistence type="predicted"/>
<dbReference type="RefSeq" id="WP_229792488.1">
    <property type="nucleotide sequence ID" value="NZ_BMYD01000004.1"/>
</dbReference>
<evidence type="ECO:0000256" key="3">
    <source>
        <dbReference type="ARBA" id="ARBA00022759"/>
    </source>
</evidence>
<dbReference type="Proteomes" id="UP000646426">
    <property type="component" value="Unassembled WGS sequence"/>
</dbReference>
<dbReference type="PANTHER" id="PTHR33146:SF26">
    <property type="entry name" value="ENDONUCLEASE 4"/>
    <property type="match status" value="1"/>
</dbReference>
<keyword evidence="6" id="KW-0325">Glycoprotein</keyword>
<dbReference type="GO" id="GO:0003676">
    <property type="term" value="F:nucleic acid binding"/>
    <property type="evidence" value="ECO:0007669"/>
    <property type="project" value="InterPro"/>
</dbReference>
<keyword evidence="1" id="KW-0540">Nuclease</keyword>
<evidence type="ECO:0000256" key="5">
    <source>
        <dbReference type="ARBA" id="ARBA00023157"/>
    </source>
</evidence>
<evidence type="ECO:0000256" key="4">
    <source>
        <dbReference type="ARBA" id="ARBA00022801"/>
    </source>
</evidence>
<comment type="caution">
    <text evidence="8">The sequence shown here is derived from an EMBL/GenBank/DDBJ whole genome shotgun (WGS) entry which is preliminary data.</text>
</comment>
<keyword evidence="9" id="KW-1185">Reference proteome</keyword>
<evidence type="ECO:0000313" key="9">
    <source>
        <dbReference type="Proteomes" id="UP000646426"/>
    </source>
</evidence>
<sequence>MNRYLAPFAALVLVAASTPALAWSALGHRLVGELAERQLSPEAKAEVARLLAGEKEPTLAGVSTWADELRSSSPEAFKRTAPWHYVKLSEGTCRFERARECKDGDCVIGAIEAQRDILADAAQPLEARRDALKFLVHFVGDVHQPMHANHRDDKGGNDYQISLRTPLQPEEYARKHYADGVMGTNLHSIWDYYLLASRGLDFDAYADRLATPWPPKKTPIGAPAAWATESCGYVEAQKIYPKSHKLDHRYLDAKRPLAEQRVRQGAHRLATLLNESLAR</sequence>
<name>A0A918W874_9GAMM</name>
<dbReference type="EMBL" id="BMYD01000004">
    <property type="protein sequence ID" value="GHA84613.1"/>
    <property type="molecule type" value="Genomic_DNA"/>
</dbReference>
<dbReference type="GO" id="GO:0006308">
    <property type="term" value="P:DNA catabolic process"/>
    <property type="evidence" value="ECO:0007669"/>
    <property type="project" value="InterPro"/>
</dbReference>
<dbReference type="GO" id="GO:0004519">
    <property type="term" value="F:endonuclease activity"/>
    <property type="evidence" value="ECO:0007669"/>
    <property type="project" value="UniProtKB-KW"/>
</dbReference>
<keyword evidence="2" id="KW-0479">Metal-binding</keyword>
<organism evidence="8 9">
    <name type="scientific">Cognatilysobacter bugurensis</name>
    <dbReference type="NCBI Taxonomy" id="543356"/>
    <lineage>
        <taxon>Bacteria</taxon>
        <taxon>Pseudomonadati</taxon>
        <taxon>Pseudomonadota</taxon>
        <taxon>Gammaproteobacteria</taxon>
        <taxon>Lysobacterales</taxon>
        <taxon>Lysobacteraceae</taxon>
        <taxon>Cognatilysobacter</taxon>
    </lineage>
</organism>
<evidence type="ECO:0000256" key="6">
    <source>
        <dbReference type="ARBA" id="ARBA00023180"/>
    </source>
</evidence>
<dbReference type="PANTHER" id="PTHR33146">
    <property type="entry name" value="ENDONUCLEASE 4"/>
    <property type="match status" value="1"/>
</dbReference>
<evidence type="ECO:0000256" key="2">
    <source>
        <dbReference type="ARBA" id="ARBA00022723"/>
    </source>
</evidence>
<dbReference type="InterPro" id="IPR008947">
    <property type="entry name" value="PLipase_C/P1_nuclease_dom_sf"/>
</dbReference>
<dbReference type="Pfam" id="PF02265">
    <property type="entry name" value="S1-P1_nuclease"/>
    <property type="match status" value="1"/>
</dbReference>
<protein>
    <submittedName>
        <fullName evidence="8">Endonuclease</fullName>
    </submittedName>
</protein>
<evidence type="ECO:0000256" key="7">
    <source>
        <dbReference type="SAM" id="SignalP"/>
    </source>
</evidence>
<keyword evidence="7" id="KW-0732">Signal</keyword>
<dbReference type="GO" id="GO:0016788">
    <property type="term" value="F:hydrolase activity, acting on ester bonds"/>
    <property type="evidence" value="ECO:0007669"/>
    <property type="project" value="InterPro"/>
</dbReference>
<dbReference type="AlphaFoldDB" id="A0A918W874"/>
<dbReference type="Gene3D" id="1.10.575.10">
    <property type="entry name" value="P1 Nuclease"/>
    <property type="match status" value="1"/>
</dbReference>
<dbReference type="InterPro" id="IPR003154">
    <property type="entry name" value="S1/P1nuclease"/>
</dbReference>
<reference evidence="8" key="2">
    <citation type="submission" date="2020-09" db="EMBL/GenBank/DDBJ databases">
        <authorList>
            <person name="Sun Q."/>
            <person name="Kim S."/>
        </authorList>
    </citation>
    <scope>NUCLEOTIDE SEQUENCE</scope>
    <source>
        <strain evidence="8">KCTC 23077</strain>
    </source>
</reference>
<feature type="signal peptide" evidence="7">
    <location>
        <begin position="1"/>
        <end position="22"/>
    </location>
</feature>